<dbReference type="InterPro" id="IPR017853">
    <property type="entry name" value="GH"/>
</dbReference>
<keyword evidence="3" id="KW-0326">Glycosidase</keyword>
<dbReference type="PRINTS" id="PR00131">
    <property type="entry name" value="GLHYDRLASE1"/>
</dbReference>
<gene>
    <name evidence="5" type="ORF">SAMN05192550_1905</name>
</gene>
<proteinExistence type="inferred from homology"/>
<dbReference type="Gene3D" id="3.20.20.80">
    <property type="entry name" value="Glycosidases"/>
    <property type="match status" value="1"/>
</dbReference>
<dbReference type="PANTHER" id="PTHR10353">
    <property type="entry name" value="GLYCOSYL HYDROLASE"/>
    <property type="match status" value="1"/>
</dbReference>
<protein>
    <submittedName>
        <fullName evidence="5">Broad-specificity cellobiase</fullName>
    </submittedName>
</protein>
<comment type="similarity">
    <text evidence="1 4">Belongs to the glycosyl hydrolase 1 family.</text>
</comment>
<keyword evidence="2" id="KW-0378">Hydrolase</keyword>
<dbReference type="SUPFAM" id="SSF51445">
    <property type="entry name" value="(Trans)glycosidases"/>
    <property type="match status" value="1"/>
</dbReference>
<dbReference type="InterPro" id="IPR001360">
    <property type="entry name" value="Glyco_hydro_1"/>
</dbReference>
<dbReference type="RefSeq" id="WP_217635895.1">
    <property type="nucleotide sequence ID" value="NZ_BJVF01000002.1"/>
</dbReference>
<evidence type="ECO:0000256" key="3">
    <source>
        <dbReference type="ARBA" id="ARBA00023295"/>
    </source>
</evidence>
<accession>A0A1G8SUN5</accession>
<reference evidence="5 6" key="1">
    <citation type="submission" date="2016-10" db="EMBL/GenBank/DDBJ databases">
        <authorList>
            <person name="Varghese N."/>
            <person name="Submissions S."/>
        </authorList>
    </citation>
    <scope>NUCLEOTIDE SEQUENCE [LARGE SCALE GENOMIC DNA]</scope>
    <source>
        <strain evidence="5 6">Gm-149</strain>
    </source>
</reference>
<evidence type="ECO:0000256" key="4">
    <source>
        <dbReference type="RuleBase" id="RU003690"/>
    </source>
</evidence>
<organism evidence="5 6">
    <name type="scientific">Flavobacterium glycines</name>
    <dbReference type="NCBI Taxonomy" id="551990"/>
    <lineage>
        <taxon>Bacteria</taxon>
        <taxon>Pseudomonadati</taxon>
        <taxon>Bacteroidota</taxon>
        <taxon>Flavobacteriia</taxon>
        <taxon>Flavobacteriales</taxon>
        <taxon>Flavobacteriaceae</taxon>
        <taxon>Flavobacterium</taxon>
    </lineage>
</organism>
<dbReference type="Proteomes" id="UP000182367">
    <property type="component" value="Unassembled WGS sequence"/>
</dbReference>
<evidence type="ECO:0000313" key="5">
    <source>
        <dbReference type="EMBL" id="SDJ32290.1"/>
    </source>
</evidence>
<evidence type="ECO:0000313" key="6">
    <source>
        <dbReference type="Proteomes" id="UP000182367"/>
    </source>
</evidence>
<keyword evidence="6" id="KW-1185">Reference proteome</keyword>
<comment type="caution">
    <text evidence="5">The sequence shown here is derived from an EMBL/GenBank/DDBJ whole genome shotgun (WGS) entry which is preliminary data.</text>
</comment>
<dbReference type="EMBL" id="FNEO01000002">
    <property type="protein sequence ID" value="SDJ32290.1"/>
    <property type="molecule type" value="Genomic_DNA"/>
</dbReference>
<dbReference type="Pfam" id="PF00232">
    <property type="entry name" value="Glyco_hydro_1"/>
    <property type="match status" value="1"/>
</dbReference>
<dbReference type="PROSITE" id="PS51257">
    <property type="entry name" value="PROKAR_LIPOPROTEIN"/>
    <property type="match status" value="1"/>
</dbReference>
<evidence type="ECO:0000256" key="2">
    <source>
        <dbReference type="ARBA" id="ARBA00022801"/>
    </source>
</evidence>
<dbReference type="PROSITE" id="PS00653">
    <property type="entry name" value="GLYCOSYL_HYDROL_F1_2"/>
    <property type="match status" value="1"/>
</dbReference>
<sequence length="480" mass="55278">MTRRISILLIAIVSIMGCKEKTTAQEQKPFLWGVASAAYQVEGAYQADGKGESKWDFLTNKVGVTQFIIGQKQTGNVAINMYDRTQYLKDIQLMKELGVNSYRFSLDWSRIIPDGIGAVNEKALAHYDVLIDDLKAAGIEPVVTLYHFDYPFALVQKGGWGNPEMINWYKNYAQIVFKRYGKKVKHFITFNEPYIEFFVAEFLMNMEQSKEPAVTRFARGMMKAHRELVASAEVIKMYHKMNLGGKIGMTFNFSPCSPLDPNNPKDVQASALQEKLLNTVFLDGYFKGTYPKEVVDLFTKYDPAFQPAADDMKILAANKPDFLGINFYAPALVKYDPSEPFEMKWMDINTDKIKSHNGPVRPEELYKFLVKIKKEYNNPEIMITENGAGFEGEDIKATPIVKDPLRADYIKRHVEAVDKAKKEGVKMIGYFPWSGWDNFEWVFGYTKRFGLIYVDFETQERIPKQSFYEYQKIIKQHKKQ</sequence>
<evidence type="ECO:0000256" key="1">
    <source>
        <dbReference type="ARBA" id="ARBA00010838"/>
    </source>
</evidence>
<dbReference type="InterPro" id="IPR033132">
    <property type="entry name" value="GH_1_N_CS"/>
</dbReference>
<dbReference type="PANTHER" id="PTHR10353:SF36">
    <property type="entry name" value="LP05116P"/>
    <property type="match status" value="1"/>
</dbReference>
<name>A0A1G8SUN5_9FLAO</name>